<dbReference type="SUPFAM" id="SSF53756">
    <property type="entry name" value="UDP-Glycosyltransferase/glycogen phosphorylase"/>
    <property type="match status" value="1"/>
</dbReference>
<comment type="similarity">
    <text evidence="2">Belongs to the ALG14 family.</text>
</comment>
<dbReference type="GO" id="GO:0004577">
    <property type="term" value="F:N-acetylglucosaminyldiphosphodolichol N-acetylglucosaminyltransferase activity"/>
    <property type="evidence" value="ECO:0007669"/>
    <property type="project" value="TreeGrafter"/>
</dbReference>
<name>A0A5J4NLC0_9TREM</name>
<feature type="signal peptide" evidence="8">
    <location>
        <begin position="1"/>
        <end position="21"/>
    </location>
</feature>
<reference evidence="9 10" key="1">
    <citation type="journal article" date="2019" name="Gigascience">
        <title>Whole-genome sequence of the oriental lung fluke Paragonimus westermani.</title>
        <authorList>
            <person name="Oey H."/>
            <person name="Zakrzewski M."/>
            <person name="Narain K."/>
            <person name="Devi K.R."/>
            <person name="Agatsuma T."/>
            <person name="Nawaratna S."/>
            <person name="Gobert G.N."/>
            <person name="Jones M.K."/>
            <person name="Ragan M.A."/>
            <person name="McManus D.P."/>
            <person name="Krause L."/>
        </authorList>
    </citation>
    <scope>NUCLEOTIDE SEQUENCE [LARGE SCALE GENOMIC DNA]</scope>
    <source>
        <strain evidence="9 10">IND2009</strain>
    </source>
</reference>
<feature type="chain" id="PRO_5023858735" description="UDP-N-acetylglucosamine transferase subunit ALG14" evidence="8">
    <location>
        <begin position="22"/>
        <end position="205"/>
    </location>
</feature>
<dbReference type="Gene3D" id="3.40.50.2000">
    <property type="entry name" value="Glycogen Phosphorylase B"/>
    <property type="match status" value="1"/>
</dbReference>
<evidence type="ECO:0000256" key="2">
    <source>
        <dbReference type="ARBA" id="ARBA00009731"/>
    </source>
</evidence>
<comment type="subcellular location">
    <subcellularLocation>
        <location evidence="1">Endoplasmic reticulum membrane</location>
        <topology evidence="1">Single-pass membrane protein</topology>
    </subcellularLocation>
</comment>
<evidence type="ECO:0000256" key="1">
    <source>
        <dbReference type="ARBA" id="ARBA00004389"/>
    </source>
</evidence>
<keyword evidence="6" id="KW-1133">Transmembrane helix</keyword>
<evidence type="ECO:0000256" key="4">
    <source>
        <dbReference type="ARBA" id="ARBA00022692"/>
    </source>
</evidence>
<protein>
    <recommendedName>
        <fullName evidence="3">UDP-N-acetylglucosamine transferase subunit ALG14</fullName>
    </recommendedName>
</protein>
<keyword evidence="7" id="KW-0472">Membrane</keyword>
<dbReference type="Proteomes" id="UP000324629">
    <property type="component" value="Unassembled WGS sequence"/>
</dbReference>
<comment type="caution">
    <text evidence="9">The sequence shown here is derived from an EMBL/GenBank/DDBJ whole genome shotgun (WGS) entry which is preliminary data.</text>
</comment>
<dbReference type="InterPro" id="IPR013969">
    <property type="entry name" value="Oligosacch_biosynth_Alg14"/>
</dbReference>
<keyword evidence="10" id="KW-1185">Reference proteome</keyword>
<dbReference type="EMBL" id="QNGE01002047">
    <property type="protein sequence ID" value="KAA3676322.1"/>
    <property type="molecule type" value="Genomic_DNA"/>
</dbReference>
<dbReference type="GO" id="GO:0043541">
    <property type="term" value="C:UDP-N-acetylglucosamine transferase complex"/>
    <property type="evidence" value="ECO:0007669"/>
    <property type="project" value="TreeGrafter"/>
</dbReference>
<evidence type="ECO:0000256" key="7">
    <source>
        <dbReference type="ARBA" id="ARBA00023136"/>
    </source>
</evidence>
<evidence type="ECO:0000256" key="5">
    <source>
        <dbReference type="ARBA" id="ARBA00022824"/>
    </source>
</evidence>
<evidence type="ECO:0000256" key="3">
    <source>
        <dbReference type="ARBA" id="ARBA00017467"/>
    </source>
</evidence>
<keyword evidence="5" id="KW-0256">Endoplasmic reticulum</keyword>
<dbReference type="GO" id="GO:0006488">
    <property type="term" value="P:dolichol-linked oligosaccharide biosynthetic process"/>
    <property type="evidence" value="ECO:0007669"/>
    <property type="project" value="InterPro"/>
</dbReference>
<evidence type="ECO:0000256" key="8">
    <source>
        <dbReference type="SAM" id="SignalP"/>
    </source>
</evidence>
<accession>A0A5J4NLC0</accession>
<organism evidence="9 10">
    <name type="scientific">Paragonimus westermani</name>
    <dbReference type="NCBI Taxonomy" id="34504"/>
    <lineage>
        <taxon>Eukaryota</taxon>
        <taxon>Metazoa</taxon>
        <taxon>Spiralia</taxon>
        <taxon>Lophotrochozoa</taxon>
        <taxon>Platyhelminthes</taxon>
        <taxon>Trematoda</taxon>
        <taxon>Digenea</taxon>
        <taxon>Plagiorchiida</taxon>
        <taxon>Troglotremata</taxon>
        <taxon>Troglotrematidae</taxon>
        <taxon>Paragonimus</taxon>
    </lineage>
</organism>
<proteinExistence type="inferred from homology"/>
<gene>
    <name evidence="9" type="ORF">DEA37_0001444</name>
</gene>
<evidence type="ECO:0000256" key="6">
    <source>
        <dbReference type="ARBA" id="ARBA00022989"/>
    </source>
</evidence>
<sequence>MMLQCWWLVPVLLLIWVYSRARSRFCVATRGKVRTMIILGSGGHTAEMLSYVNMLTHEYSPQIYVLASSDQMSETKLLQLMQLKEAEYILERIPRAREVRQPFLSSTFSTIRGFMGAFPLVFRHRPDLILCNGPGTCIPVCFVAYFLCVLFWRPLVIVYVESICRTKTLSVSGRLLYYTRFTDIIVQWPDLQELYPRSKYLGLLS</sequence>
<evidence type="ECO:0000313" key="10">
    <source>
        <dbReference type="Proteomes" id="UP000324629"/>
    </source>
</evidence>
<dbReference type="AlphaFoldDB" id="A0A5J4NLC0"/>
<keyword evidence="4" id="KW-0812">Transmembrane</keyword>
<keyword evidence="9" id="KW-0808">Transferase</keyword>
<evidence type="ECO:0000313" key="9">
    <source>
        <dbReference type="EMBL" id="KAA3676322.1"/>
    </source>
</evidence>
<dbReference type="Pfam" id="PF08660">
    <property type="entry name" value="Alg14"/>
    <property type="match status" value="1"/>
</dbReference>
<keyword evidence="8" id="KW-0732">Signal</keyword>
<keyword evidence="9" id="KW-0328">Glycosyltransferase</keyword>
<dbReference type="PANTHER" id="PTHR12154">
    <property type="entry name" value="GLYCOSYL TRANSFERASE-RELATED"/>
    <property type="match status" value="1"/>
</dbReference>
<dbReference type="PANTHER" id="PTHR12154:SF4">
    <property type="entry name" value="UDP-N-ACETYLGLUCOSAMINE TRANSFERASE SUBUNIT ALG14 HOMOLOG"/>
    <property type="match status" value="1"/>
</dbReference>